<dbReference type="KEGG" id="atp:ATR_1793"/>
<dbReference type="RefSeq" id="WP_115429069.1">
    <property type="nucleotide sequence ID" value="NZ_CP031367.1"/>
</dbReference>
<dbReference type="EMBL" id="CP031367">
    <property type="protein sequence ID" value="AXK49616.1"/>
    <property type="molecule type" value="Genomic_DNA"/>
</dbReference>
<keyword evidence="5" id="KW-1185">Reference proteome</keyword>
<evidence type="ECO:0000313" key="5">
    <source>
        <dbReference type="Proteomes" id="UP000289132"/>
    </source>
</evidence>
<keyword evidence="1" id="KW-0812">Transmembrane</keyword>
<name>A0AAD0QKX1_9BACT</name>
<evidence type="ECO:0000256" key="1">
    <source>
        <dbReference type="SAM" id="Phobius"/>
    </source>
</evidence>
<sequence>MQTLILLFTIFIVILLLIYIFFKSKQNRLFSLLSGTCPSCKETKKVFFDKTSNTHFTQEIIKPRVLKDYGCSGVKDVEFLCTSCGLKELYSINSQMGCGI</sequence>
<keyword evidence="1" id="KW-1133">Transmembrane helix</keyword>
<reference evidence="2 4" key="2">
    <citation type="submission" date="2018-07" db="EMBL/GenBank/DDBJ databases">
        <title>Complete genome of the Arcobacter trophiarum type strain LMG 25534.</title>
        <authorList>
            <person name="Miller W.G."/>
            <person name="Yee E."/>
        </authorList>
    </citation>
    <scope>NUCLEOTIDE SEQUENCE [LARGE SCALE GENOMIC DNA]</scope>
    <source>
        <strain evidence="2 4">LMG 25534</strain>
    </source>
</reference>
<gene>
    <name evidence="2" type="ORF">ATR_1793</name>
    <name evidence="3" type="ORF">CRU87_04095</name>
</gene>
<proteinExistence type="predicted"/>
<organism evidence="2 4">
    <name type="scientific">Aliarcobacter trophiarum LMG 25534</name>
    <dbReference type="NCBI Taxonomy" id="1032241"/>
    <lineage>
        <taxon>Bacteria</taxon>
        <taxon>Pseudomonadati</taxon>
        <taxon>Campylobacterota</taxon>
        <taxon>Epsilonproteobacteria</taxon>
        <taxon>Campylobacterales</taxon>
        <taxon>Arcobacteraceae</taxon>
        <taxon>Aliarcobacter</taxon>
    </lineage>
</organism>
<evidence type="ECO:0000313" key="3">
    <source>
        <dbReference type="EMBL" id="RXJ92287.1"/>
    </source>
</evidence>
<feature type="transmembrane region" description="Helical" evidence="1">
    <location>
        <begin position="6"/>
        <end position="22"/>
    </location>
</feature>
<dbReference type="EMBL" id="PDKD01000004">
    <property type="protein sequence ID" value="RXJ92287.1"/>
    <property type="molecule type" value="Genomic_DNA"/>
</dbReference>
<keyword evidence="1" id="KW-0472">Membrane</keyword>
<evidence type="ECO:0000313" key="2">
    <source>
        <dbReference type="EMBL" id="AXK49616.1"/>
    </source>
</evidence>
<reference evidence="3 5" key="1">
    <citation type="submission" date="2017-10" db="EMBL/GenBank/DDBJ databases">
        <title>Genomics of the genus Arcobacter.</title>
        <authorList>
            <person name="Perez-Cataluna A."/>
            <person name="Figueras M.J."/>
        </authorList>
    </citation>
    <scope>NUCLEOTIDE SEQUENCE [LARGE SCALE GENOMIC DNA]</scope>
    <source>
        <strain evidence="3 5">LMG 25534</strain>
    </source>
</reference>
<protein>
    <submittedName>
        <fullName evidence="2">Uncharacterized protein</fullName>
    </submittedName>
</protein>
<dbReference type="Proteomes" id="UP000289132">
    <property type="component" value="Unassembled WGS sequence"/>
</dbReference>
<dbReference type="AlphaFoldDB" id="A0AAD0QKX1"/>
<dbReference type="Proteomes" id="UP000254504">
    <property type="component" value="Chromosome"/>
</dbReference>
<accession>A0AAD0QKX1</accession>
<evidence type="ECO:0000313" key="4">
    <source>
        <dbReference type="Proteomes" id="UP000254504"/>
    </source>
</evidence>